<comment type="caution">
    <text evidence="4">Lacks conserved residue(s) required for the propagation of feature annotation.</text>
</comment>
<dbReference type="PANTHER" id="PTHR24185">
    <property type="entry name" value="CALCIUM-INDEPENDENT PHOSPHOLIPASE A2-GAMMA"/>
    <property type="match status" value="1"/>
</dbReference>
<dbReference type="Pfam" id="PF01734">
    <property type="entry name" value="Patatin"/>
    <property type="match status" value="1"/>
</dbReference>
<dbReference type="GO" id="GO:0047499">
    <property type="term" value="F:calcium-independent phospholipase A2 activity"/>
    <property type="evidence" value="ECO:0007669"/>
    <property type="project" value="TreeGrafter"/>
</dbReference>
<evidence type="ECO:0000259" key="5">
    <source>
        <dbReference type="PROSITE" id="PS51635"/>
    </source>
</evidence>
<gene>
    <name evidence="6" type="ORF">B5807_06832</name>
</gene>
<feature type="short sequence motif" description="GXSXG" evidence="4">
    <location>
        <begin position="69"/>
        <end position="73"/>
    </location>
</feature>
<dbReference type="CDD" id="cd07216">
    <property type="entry name" value="Pat17_PNPLA8_PNPLA9_like3"/>
    <property type="match status" value="1"/>
</dbReference>
<keyword evidence="1 4" id="KW-0378">Hydrolase</keyword>
<feature type="short sequence motif" description="GXGXXG" evidence="4">
    <location>
        <begin position="25"/>
        <end position="30"/>
    </location>
</feature>
<organism evidence="6 7">
    <name type="scientific">Epicoccum nigrum</name>
    <name type="common">Soil fungus</name>
    <name type="synonym">Epicoccum purpurascens</name>
    <dbReference type="NCBI Taxonomy" id="105696"/>
    <lineage>
        <taxon>Eukaryota</taxon>
        <taxon>Fungi</taxon>
        <taxon>Dikarya</taxon>
        <taxon>Ascomycota</taxon>
        <taxon>Pezizomycotina</taxon>
        <taxon>Dothideomycetes</taxon>
        <taxon>Pleosporomycetidae</taxon>
        <taxon>Pleosporales</taxon>
        <taxon>Pleosporineae</taxon>
        <taxon>Didymellaceae</taxon>
        <taxon>Epicoccum</taxon>
    </lineage>
</organism>
<feature type="active site" description="Nucleophile" evidence="4">
    <location>
        <position position="71"/>
    </location>
</feature>
<dbReference type="GO" id="GO:0046486">
    <property type="term" value="P:glycerolipid metabolic process"/>
    <property type="evidence" value="ECO:0007669"/>
    <property type="project" value="UniProtKB-ARBA"/>
</dbReference>
<dbReference type="EMBL" id="KZ107845">
    <property type="protein sequence ID" value="OSS48669.1"/>
    <property type="molecule type" value="Genomic_DNA"/>
</dbReference>
<dbReference type="InterPro" id="IPR016035">
    <property type="entry name" value="Acyl_Trfase/lysoPLipase"/>
</dbReference>
<name>A0A1Y2LYR5_EPING</name>
<dbReference type="AlphaFoldDB" id="A0A1Y2LYR5"/>
<protein>
    <recommendedName>
        <fullName evidence="5">PNPLA domain-containing protein</fullName>
    </recommendedName>
</protein>
<dbReference type="Proteomes" id="UP000193240">
    <property type="component" value="Unassembled WGS sequence"/>
</dbReference>
<keyword evidence="7" id="KW-1185">Reference proteome</keyword>
<evidence type="ECO:0000256" key="1">
    <source>
        <dbReference type="ARBA" id="ARBA00022801"/>
    </source>
</evidence>
<proteinExistence type="predicted"/>
<evidence type="ECO:0000256" key="3">
    <source>
        <dbReference type="ARBA" id="ARBA00023098"/>
    </source>
</evidence>
<feature type="domain" description="PNPLA" evidence="5">
    <location>
        <begin position="21"/>
        <end position="225"/>
    </location>
</feature>
<keyword evidence="2 4" id="KW-0442">Lipid degradation</keyword>
<reference evidence="6 7" key="1">
    <citation type="journal article" date="2017" name="Genome Announc.">
        <title>Genome sequence of the saprophytic ascomycete Epicoccum nigrum ICMP 19927 strain isolated from New Zealand.</title>
        <authorList>
            <person name="Fokin M."/>
            <person name="Fleetwood D."/>
            <person name="Weir B.S."/>
            <person name="Villas-Boas S.G."/>
        </authorList>
    </citation>
    <scope>NUCLEOTIDE SEQUENCE [LARGE SCALE GENOMIC DNA]</scope>
    <source>
        <strain evidence="6 7">ICMP 19927</strain>
    </source>
</reference>
<dbReference type="PANTHER" id="PTHR24185:SF1">
    <property type="entry name" value="CALCIUM-INDEPENDENT PHOSPHOLIPASE A2-GAMMA"/>
    <property type="match status" value="1"/>
</dbReference>
<accession>A0A1Y2LYR5</accession>
<sequence length="359" mass="39718">MASQTFALPPRGDESDGLWLLSLDGGGVRGLSTLYILRNIMARLNQTRRGMQPPLPAVKPCDVFDLIGGTSTGGIIAIMLGRLEMDVQPCIDTYQKLIKTLFKNKSPFSIDWRGNLKGKFSSKLLKSSIDDVVADMGHSGTDPLNDKVERKCKVFVCARAVETNSTSRLRSYDLPHEPYVGVAPTITQAAMATSAAVSFFDPVQVGNRNYVDAGLGTNNPVDEVEEEACEIWCRKKRVGELQTRTACFVSIGTGHPGNKPINDRVDKFLMKTLREIATETETTARKSENKWAQQLENKTYFRFNVDHGLDEVGLEEFAKEGAIESVTDNHLKIRKIQIDLDSCTKALASKQCVCDMDFS</sequence>
<evidence type="ECO:0000256" key="4">
    <source>
        <dbReference type="PROSITE-ProRule" id="PRU01161"/>
    </source>
</evidence>
<evidence type="ECO:0000313" key="6">
    <source>
        <dbReference type="EMBL" id="OSS48669.1"/>
    </source>
</evidence>
<dbReference type="InParanoid" id="A0A1Y2LYR5"/>
<dbReference type="InterPro" id="IPR002641">
    <property type="entry name" value="PNPLA_dom"/>
</dbReference>
<dbReference type="GO" id="GO:0016042">
    <property type="term" value="P:lipid catabolic process"/>
    <property type="evidence" value="ECO:0007669"/>
    <property type="project" value="UniProtKB-UniRule"/>
</dbReference>
<feature type="active site" description="Proton acceptor" evidence="4">
    <location>
        <position position="212"/>
    </location>
</feature>
<dbReference type="STRING" id="105696.A0A1Y2LYR5"/>
<dbReference type="SUPFAM" id="SSF52151">
    <property type="entry name" value="FabD/lysophospholipase-like"/>
    <property type="match status" value="1"/>
</dbReference>
<evidence type="ECO:0000256" key="2">
    <source>
        <dbReference type="ARBA" id="ARBA00022963"/>
    </source>
</evidence>
<keyword evidence="3 4" id="KW-0443">Lipid metabolism</keyword>
<evidence type="ECO:0000313" key="7">
    <source>
        <dbReference type="Proteomes" id="UP000193240"/>
    </source>
</evidence>
<dbReference type="GO" id="GO:0016020">
    <property type="term" value="C:membrane"/>
    <property type="evidence" value="ECO:0007669"/>
    <property type="project" value="TreeGrafter"/>
</dbReference>
<dbReference type="PROSITE" id="PS51635">
    <property type="entry name" value="PNPLA"/>
    <property type="match status" value="1"/>
</dbReference>
<dbReference type="GO" id="GO:0019369">
    <property type="term" value="P:arachidonate metabolic process"/>
    <property type="evidence" value="ECO:0007669"/>
    <property type="project" value="TreeGrafter"/>
</dbReference>
<dbReference type="OMA" id="MINMATS"/>
<dbReference type="Gene3D" id="3.40.1090.10">
    <property type="entry name" value="Cytosolic phospholipase A2 catalytic domain"/>
    <property type="match status" value="1"/>
</dbReference>